<evidence type="ECO:0000256" key="1">
    <source>
        <dbReference type="SAM" id="MobiDB-lite"/>
    </source>
</evidence>
<sequence length="590" mass="64450">MLKNLRKCGRLSNIGISVRNRQIAIQSFVNASFAKNQKFLHNGLGELNVQRWATSMNRGGARHMSAYIGERYQLCKVILHLADGILYEAIDLSLKRDVFIYLVENKGLNKAEQCKKAFGQISHFSNNRFFHMLNAGTSGSDFFVVFTSYNGMPLAKYIQHHALSATKTLSLVYEVGKAVQDALESNITNFSVSVDNLWITEDHQVLVMNYWSTAATERCGTLGLCYLLYQLSTLHLNVPQYYEMYEARLAGALKELSPGQKEALLSLVQSVYLGESSSFSFMLTLREIMDSPNIPVKTIGGIYTPPVPKVDPELLSMAEEETEEEEAAPYEADGSENVGRKKMMLIIACAAVFICVLGGAVMWANSLSKANDVAVTDSVAESNNQSVTGNPATEPGTGSDASQNDSGTSTNVTEPPATDNSSSNDNSDQERETEKKSDDSDRRNQDRDRDSNSNNSSVTPPNTTQENKPDDHSTDSGTTNNGTQDGQSGTTTDPTTPPVDGQHPEGQQPDPNTNQTTEPPKSGEVAVPNLVGLSKEDAEKQILASGLKYEYVLENTDEQEAGKVFKQDVPAGGAAKKGDKIKFYVSRAKK</sequence>
<organism evidence="4 5">
    <name type="scientific">Paenibacillus alvei</name>
    <name type="common">Bacillus alvei</name>
    <dbReference type="NCBI Taxonomy" id="44250"/>
    <lineage>
        <taxon>Bacteria</taxon>
        <taxon>Bacillati</taxon>
        <taxon>Bacillota</taxon>
        <taxon>Bacilli</taxon>
        <taxon>Bacillales</taxon>
        <taxon>Paenibacillaceae</taxon>
        <taxon>Paenibacillus</taxon>
    </lineage>
</organism>
<dbReference type="SUPFAM" id="SSF54184">
    <property type="entry name" value="Penicillin-binding protein 2x (pbp-2x), c-terminal domain"/>
    <property type="match status" value="1"/>
</dbReference>
<evidence type="ECO:0000313" key="5">
    <source>
        <dbReference type="Proteomes" id="UP000552038"/>
    </source>
</evidence>
<feature type="compositionally biased region" description="Low complexity" evidence="1">
    <location>
        <begin position="475"/>
        <end position="494"/>
    </location>
</feature>
<evidence type="ECO:0000313" key="4">
    <source>
        <dbReference type="EMBL" id="NOJ70097.1"/>
    </source>
</evidence>
<name>A0AAP6ZZC4_PAEAL</name>
<feature type="compositionally biased region" description="Basic and acidic residues" evidence="1">
    <location>
        <begin position="428"/>
        <end position="451"/>
    </location>
</feature>
<reference evidence="4 5" key="1">
    <citation type="submission" date="2020-05" db="EMBL/GenBank/DDBJ databases">
        <title>Whole genome sequencing and identification of novel metabolites from Paenibacillus alvei strain JR949.</title>
        <authorList>
            <person name="Rajendhran J."/>
            <person name="Sree Pranav P."/>
            <person name="Mahalakshmi B."/>
            <person name="Karthikeyan R."/>
        </authorList>
    </citation>
    <scope>NUCLEOTIDE SEQUENCE [LARGE SCALE GENOMIC DNA]</scope>
    <source>
        <strain evidence="4 5">JR949</strain>
    </source>
</reference>
<feature type="compositionally biased region" description="Polar residues" evidence="1">
    <location>
        <begin position="399"/>
        <end position="413"/>
    </location>
</feature>
<dbReference type="AlphaFoldDB" id="A0AAP6ZZC4"/>
<dbReference type="Pfam" id="PF03793">
    <property type="entry name" value="PASTA"/>
    <property type="match status" value="1"/>
</dbReference>
<dbReference type="PROSITE" id="PS51178">
    <property type="entry name" value="PASTA"/>
    <property type="match status" value="1"/>
</dbReference>
<feature type="transmembrane region" description="Helical" evidence="2">
    <location>
        <begin position="344"/>
        <end position="364"/>
    </location>
</feature>
<accession>A0AAP6ZZC4</accession>
<dbReference type="EMBL" id="JABFOR010000005">
    <property type="protein sequence ID" value="NOJ70097.1"/>
    <property type="molecule type" value="Genomic_DNA"/>
</dbReference>
<feature type="domain" description="PASTA" evidence="3">
    <location>
        <begin position="518"/>
        <end position="587"/>
    </location>
</feature>
<evidence type="ECO:0000256" key="2">
    <source>
        <dbReference type="SAM" id="Phobius"/>
    </source>
</evidence>
<keyword evidence="2" id="KW-0472">Membrane</keyword>
<feature type="compositionally biased region" description="Polar residues" evidence="1">
    <location>
        <begin position="509"/>
        <end position="519"/>
    </location>
</feature>
<proteinExistence type="predicted"/>
<keyword evidence="2" id="KW-1133">Transmembrane helix</keyword>
<dbReference type="CDD" id="cd06577">
    <property type="entry name" value="PASTA_pknB"/>
    <property type="match status" value="1"/>
</dbReference>
<protein>
    <submittedName>
        <fullName evidence="4">PASTA domain-containing protein</fullName>
    </submittedName>
</protein>
<dbReference type="InterPro" id="IPR011009">
    <property type="entry name" value="Kinase-like_dom_sf"/>
</dbReference>
<gene>
    <name evidence="4" type="ORF">HMI46_05970</name>
</gene>
<keyword evidence="2" id="KW-0812">Transmembrane</keyword>
<dbReference type="InterPro" id="IPR005543">
    <property type="entry name" value="PASTA_dom"/>
</dbReference>
<dbReference type="Gene3D" id="3.30.10.20">
    <property type="match status" value="1"/>
</dbReference>
<feature type="compositionally biased region" description="Polar residues" evidence="1">
    <location>
        <begin position="380"/>
        <end position="391"/>
    </location>
</feature>
<dbReference type="Proteomes" id="UP000552038">
    <property type="component" value="Unassembled WGS sequence"/>
</dbReference>
<feature type="compositionally biased region" description="Low complexity" evidence="1">
    <location>
        <begin position="452"/>
        <end position="464"/>
    </location>
</feature>
<feature type="region of interest" description="Disordered" evidence="1">
    <location>
        <begin position="380"/>
        <end position="526"/>
    </location>
</feature>
<dbReference type="SUPFAM" id="SSF56112">
    <property type="entry name" value="Protein kinase-like (PK-like)"/>
    <property type="match status" value="1"/>
</dbReference>
<comment type="caution">
    <text evidence="4">The sequence shown here is derived from an EMBL/GenBank/DDBJ whole genome shotgun (WGS) entry which is preliminary data.</text>
</comment>
<dbReference type="SMART" id="SM00740">
    <property type="entry name" value="PASTA"/>
    <property type="match status" value="1"/>
</dbReference>
<evidence type="ECO:0000259" key="3">
    <source>
        <dbReference type="PROSITE" id="PS51178"/>
    </source>
</evidence>